<dbReference type="InterPro" id="IPR010897">
    <property type="entry name" value="Spore_II_P"/>
</dbReference>
<keyword evidence="2" id="KW-1133">Transmembrane helix</keyword>
<dbReference type="Pfam" id="PF07454">
    <property type="entry name" value="SpoIIP"/>
    <property type="match status" value="1"/>
</dbReference>
<dbReference type="EMBL" id="LS483476">
    <property type="protein sequence ID" value="SQI59678.1"/>
    <property type="molecule type" value="Genomic_DNA"/>
</dbReference>
<feature type="transmembrane region" description="Helical" evidence="2">
    <location>
        <begin position="12"/>
        <end position="34"/>
    </location>
</feature>
<accession>A0A2X4WIG7</accession>
<dbReference type="KEGG" id="blen:NCTC4824_02432"/>
<evidence type="ECO:0000313" key="4">
    <source>
        <dbReference type="Proteomes" id="UP000249134"/>
    </source>
</evidence>
<protein>
    <submittedName>
        <fullName evidence="3">Stage II sporulation protein P</fullName>
    </submittedName>
</protein>
<evidence type="ECO:0000256" key="1">
    <source>
        <dbReference type="SAM" id="MobiDB-lite"/>
    </source>
</evidence>
<proteinExistence type="predicted"/>
<dbReference type="AlphaFoldDB" id="A0A2X4WIG7"/>
<sequence length="364" mass="40939">MLKIVTRSTLFIVAIFCLISIIAFSSLKISYLSFIGNDDSRTKSFLYIMSLENHSLQTVLPHTPKRSFGKDAFALLTNINLNDMKTFLISEIPGLYAASPKILIAGDGTDFTNLPIESPPPKDFGKESESEKPAEEPKEEIKQETKNQTKDYVAYIYHTHTRESYIPLLEGNQSSSKDKNVTLLGKRLGEKLGEKGIKTLVDTTDVEALLLQRNMKYYQSYAVSRELVTEAINQNKNVELVFDIHRDSQRKKVTTATIKDQKYAKTIFVIGEGNPHYAKNLEFAGKLHKNLQEKYPGLSRGVMAKPKIDGNNGVYNQDLAEKGLLIEIGGVDNNLEELNRTVDALAEVISDYYWEDSVEASKNK</sequence>
<dbReference type="SUPFAM" id="SSF53187">
    <property type="entry name" value="Zn-dependent exopeptidases"/>
    <property type="match status" value="1"/>
</dbReference>
<dbReference type="RefSeq" id="WP_066139053.1">
    <property type="nucleotide sequence ID" value="NZ_CBCSGM010000001.1"/>
</dbReference>
<gene>
    <name evidence="3" type="primary">spoIIP</name>
    <name evidence="3" type="ORF">NCTC4824_02432</name>
</gene>
<evidence type="ECO:0000256" key="2">
    <source>
        <dbReference type="SAM" id="Phobius"/>
    </source>
</evidence>
<dbReference type="Proteomes" id="UP000249134">
    <property type="component" value="Chromosome 1"/>
</dbReference>
<keyword evidence="2" id="KW-0472">Membrane</keyword>
<keyword evidence="4" id="KW-1185">Reference proteome</keyword>
<reference evidence="3 4" key="1">
    <citation type="submission" date="2018-06" db="EMBL/GenBank/DDBJ databases">
        <authorList>
            <consortium name="Pathogen Informatics"/>
            <person name="Doyle S."/>
        </authorList>
    </citation>
    <scope>NUCLEOTIDE SEQUENCE [LARGE SCALE GENOMIC DNA]</scope>
    <source>
        <strain evidence="3 4">NCTC4824</strain>
    </source>
</reference>
<feature type="compositionally biased region" description="Basic and acidic residues" evidence="1">
    <location>
        <begin position="123"/>
        <end position="145"/>
    </location>
</feature>
<dbReference type="NCBIfam" id="TIGR02867">
    <property type="entry name" value="spore_II_P"/>
    <property type="match status" value="1"/>
</dbReference>
<organism evidence="3 4">
    <name type="scientific">Lederbergia lenta</name>
    <name type="common">Bacillus lentus</name>
    <dbReference type="NCBI Taxonomy" id="1467"/>
    <lineage>
        <taxon>Bacteria</taxon>
        <taxon>Bacillati</taxon>
        <taxon>Bacillota</taxon>
        <taxon>Bacilli</taxon>
        <taxon>Bacillales</taxon>
        <taxon>Bacillaceae</taxon>
        <taxon>Lederbergia</taxon>
    </lineage>
</organism>
<dbReference type="STRING" id="1348624.GCA_001591545_01482"/>
<keyword evidence="2" id="KW-0812">Transmembrane</keyword>
<name>A0A2X4WIG7_LEDLE</name>
<evidence type="ECO:0000313" key="3">
    <source>
        <dbReference type="EMBL" id="SQI59678.1"/>
    </source>
</evidence>
<feature type="region of interest" description="Disordered" evidence="1">
    <location>
        <begin position="112"/>
        <end position="145"/>
    </location>
</feature>